<evidence type="ECO:0000313" key="2">
    <source>
        <dbReference type="EMBL" id="RHA67251.1"/>
    </source>
</evidence>
<proteinExistence type="predicted"/>
<dbReference type="EMBL" id="QSFS01000015">
    <property type="protein sequence ID" value="RHA67251.1"/>
    <property type="molecule type" value="Genomic_DNA"/>
</dbReference>
<organism evidence="2 3">
    <name type="scientific">Dorea formicigenerans</name>
    <dbReference type="NCBI Taxonomy" id="39486"/>
    <lineage>
        <taxon>Bacteria</taxon>
        <taxon>Bacillati</taxon>
        <taxon>Bacillota</taxon>
        <taxon>Clostridia</taxon>
        <taxon>Lachnospirales</taxon>
        <taxon>Lachnospiraceae</taxon>
        <taxon>Dorea</taxon>
    </lineage>
</organism>
<reference evidence="2 3" key="1">
    <citation type="submission" date="2018-08" db="EMBL/GenBank/DDBJ databases">
        <title>A genome reference for cultivated species of the human gut microbiota.</title>
        <authorList>
            <person name="Zou Y."/>
            <person name="Xue W."/>
            <person name="Luo G."/>
        </authorList>
    </citation>
    <scope>NUCLEOTIDE SEQUENCE [LARGE SCALE GENOMIC DNA]</scope>
    <source>
        <strain evidence="2 3">AM42-8</strain>
    </source>
</reference>
<protein>
    <submittedName>
        <fullName evidence="2">Helix-turn-helix domain-containing protein</fullName>
    </submittedName>
</protein>
<evidence type="ECO:0000313" key="3">
    <source>
        <dbReference type="Proteomes" id="UP000285642"/>
    </source>
</evidence>
<feature type="domain" description="Transposase IS30-like HTH" evidence="1">
    <location>
        <begin position="9"/>
        <end position="51"/>
    </location>
</feature>
<name>A0A413SIK7_9FIRM</name>
<comment type="caution">
    <text evidence="2">The sequence shown here is derived from an EMBL/GenBank/DDBJ whole genome shotgun (WGS) entry which is preliminary data.</text>
</comment>
<dbReference type="Proteomes" id="UP000285642">
    <property type="component" value="Unassembled WGS sequence"/>
</dbReference>
<dbReference type="AlphaFoldDB" id="A0A413SIK7"/>
<sequence length="240" mass="27424">MSKKIKTNQKHMTQDNRVVIEKGLDASKPLSSIAAELGKDPTTISKEIKKHRAFQEHNKFNEQAFRYALSKDCHKKHVCSTELYCKRECKRCNKCHNFCKGFVPFDYSCPKTKKAPYVCNGCSKKSGCRLDKYYYRATRAHKEYKTILVESRAGINASEEEIKALDDIISPLVENGQSVYTMESYSQYPPKITMHSSFLSFPISIISLQTNKSPYFLILPSKLSFLLSFFTSLSFSSSSL</sequence>
<accession>A0A413SIK7</accession>
<dbReference type="Pfam" id="PF13936">
    <property type="entry name" value="HTH_38"/>
    <property type="match status" value="1"/>
</dbReference>
<evidence type="ECO:0000259" key="1">
    <source>
        <dbReference type="Pfam" id="PF13936"/>
    </source>
</evidence>
<dbReference type="InterPro" id="IPR025246">
    <property type="entry name" value="IS30-like_HTH"/>
</dbReference>
<gene>
    <name evidence="2" type="ORF">DW924_12510</name>
</gene>